<evidence type="ECO:0000313" key="1">
    <source>
        <dbReference type="EMBL" id="KAH8006039.1"/>
    </source>
</evidence>
<proteinExistence type="predicted"/>
<dbReference type="Proteomes" id="UP000827872">
    <property type="component" value="Linkage Group LG04"/>
</dbReference>
<gene>
    <name evidence="1" type="ORF">K3G42_031820</name>
</gene>
<evidence type="ECO:0000313" key="2">
    <source>
        <dbReference type="Proteomes" id="UP000827872"/>
    </source>
</evidence>
<reference evidence="1" key="1">
    <citation type="submission" date="2021-08" db="EMBL/GenBank/DDBJ databases">
        <title>The first chromosome-level gecko genome reveals the dynamic sex chromosomes of Neotropical dwarf geckos (Sphaerodactylidae: Sphaerodactylus).</title>
        <authorList>
            <person name="Pinto B.J."/>
            <person name="Keating S.E."/>
            <person name="Gamble T."/>
        </authorList>
    </citation>
    <scope>NUCLEOTIDE SEQUENCE</scope>
    <source>
        <strain evidence="1">TG3544</strain>
    </source>
</reference>
<name>A0ACB8FLX4_9SAUR</name>
<sequence>MEEVWAVYLCLFLVVVVYFLMKQKPSDEVKDEKDSKTAPASSFSYSSSAGRRLECTEEELEQSLERLVGIFDKGDARKKETPREHSTSTQQLSQSNIQEKASQRKSHDIVDEIEQAVQETVDTDVRARRRQAQPGSRSHQED</sequence>
<accession>A0ACB8FLX4</accession>
<dbReference type="EMBL" id="CM037617">
    <property type="protein sequence ID" value="KAH8006039.1"/>
    <property type="molecule type" value="Genomic_DNA"/>
</dbReference>
<protein>
    <submittedName>
        <fullName evidence="1">Uncharacterized protein</fullName>
    </submittedName>
</protein>
<keyword evidence="2" id="KW-1185">Reference proteome</keyword>
<comment type="caution">
    <text evidence="1">The sequence shown here is derived from an EMBL/GenBank/DDBJ whole genome shotgun (WGS) entry which is preliminary data.</text>
</comment>
<organism evidence="1 2">
    <name type="scientific">Sphaerodactylus townsendi</name>
    <dbReference type="NCBI Taxonomy" id="933632"/>
    <lineage>
        <taxon>Eukaryota</taxon>
        <taxon>Metazoa</taxon>
        <taxon>Chordata</taxon>
        <taxon>Craniata</taxon>
        <taxon>Vertebrata</taxon>
        <taxon>Euteleostomi</taxon>
        <taxon>Lepidosauria</taxon>
        <taxon>Squamata</taxon>
        <taxon>Bifurcata</taxon>
        <taxon>Gekkota</taxon>
        <taxon>Sphaerodactylidae</taxon>
        <taxon>Sphaerodactylus</taxon>
    </lineage>
</organism>